<organism evidence="1">
    <name type="scientific">Fusarium oxysporum f. sp. vasinfectum 25433</name>
    <dbReference type="NCBI Taxonomy" id="1089449"/>
    <lineage>
        <taxon>Eukaryota</taxon>
        <taxon>Fungi</taxon>
        <taxon>Dikarya</taxon>
        <taxon>Ascomycota</taxon>
        <taxon>Pezizomycotina</taxon>
        <taxon>Sordariomycetes</taxon>
        <taxon>Hypocreomycetidae</taxon>
        <taxon>Hypocreales</taxon>
        <taxon>Nectriaceae</taxon>
        <taxon>Fusarium</taxon>
        <taxon>Fusarium oxysporum species complex</taxon>
    </lineage>
</organism>
<reference evidence="1" key="2">
    <citation type="submission" date="2012-05" db="EMBL/GenBank/DDBJ databases">
        <title>The Genome Annotation of Fusarium oxysporum Cotton.</title>
        <authorList>
            <consortium name="The Broad Institute Genomics Platform"/>
            <person name="Ma L.-J."/>
            <person name="Corby-Kistler H."/>
            <person name="Broz K."/>
            <person name="Gale L.R."/>
            <person name="Jonkers W."/>
            <person name="O'Donnell K."/>
            <person name="Ploetz R."/>
            <person name="Steinberg C."/>
            <person name="Schwartz D.C."/>
            <person name="VanEtten H."/>
            <person name="Zhou S."/>
            <person name="Young S.K."/>
            <person name="Zeng Q."/>
            <person name="Gargeya S."/>
            <person name="Fitzgerald M."/>
            <person name="Abouelleil A."/>
            <person name="Alvarado L."/>
            <person name="Chapman S.B."/>
            <person name="Gainer-Dewar J."/>
            <person name="Goldberg J."/>
            <person name="Griggs A."/>
            <person name="Gujja S."/>
            <person name="Hansen M."/>
            <person name="Howarth C."/>
            <person name="Imamovic A."/>
            <person name="Ireland A."/>
            <person name="Larimer J."/>
            <person name="McCowan C."/>
            <person name="Murphy C."/>
            <person name="Pearson M."/>
            <person name="Poon T.W."/>
            <person name="Priest M."/>
            <person name="Roberts A."/>
            <person name="Saif S."/>
            <person name="Shea T."/>
            <person name="Sykes S."/>
            <person name="Wortman J."/>
            <person name="Nusbaum C."/>
            <person name="Birren B."/>
        </authorList>
    </citation>
    <scope>NUCLEOTIDE SEQUENCE</scope>
    <source>
        <strain evidence="1">25433</strain>
    </source>
</reference>
<sequence length="287" mass="32441">MLNLHLVCSTDLHKDTSVGKQSSCQPITETPNLYIEDCSNAFEHKKSMGGVEVLKLSGVKHVVVAKLEKTLEEDYESIENKTFHPHQSSSLIRNRVNGAIRVKRYVSLYDFTDIKHLAHPDIATIYSIYEEMPTYVLAGEYLELNLVDLFQLTEVEIASATSQIINGFRHLSESLVGAELDEIRVSLVGRVKIVVQTSSTWRGEQPIGLNISEYWHATFINFFHSMLPKRNGRPFVSDLAADFLRASGTCMPPYRHEFLKLSRGANGLAPRAKYRYGCLLRETIHKG</sequence>
<proteinExistence type="predicted"/>
<dbReference type="Proteomes" id="UP000030701">
    <property type="component" value="Unassembled WGS sequence"/>
</dbReference>
<evidence type="ECO:0000313" key="1">
    <source>
        <dbReference type="EMBL" id="EXM12614.1"/>
    </source>
</evidence>
<evidence type="ECO:0008006" key="2">
    <source>
        <dbReference type="Google" id="ProtNLM"/>
    </source>
</evidence>
<dbReference type="EMBL" id="JH658255">
    <property type="protein sequence ID" value="EXM12614.1"/>
    <property type="molecule type" value="Genomic_DNA"/>
</dbReference>
<dbReference type="AlphaFoldDB" id="X0KG81"/>
<protein>
    <recommendedName>
        <fullName evidence="2">Protein kinase domain-containing protein</fullName>
    </recommendedName>
</protein>
<name>X0KG81_FUSOX</name>
<accession>X0KG81</accession>
<reference evidence="1" key="1">
    <citation type="submission" date="2011-11" db="EMBL/GenBank/DDBJ databases">
        <title>The Genome Sequence of Fusarium oxysporum Cotton.</title>
        <authorList>
            <consortium name="The Broad Institute Genome Sequencing Platform"/>
            <person name="Ma L.-J."/>
            <person name="Gale L.R."/>
            <person name="Schwartz D.C."/>
            <person name="Zhou S."/>
            <person name="Corby-Kistler H."/>
            <person name="Young S.K."/>
            <person name="Zeng Q."/>
            <person name="Gargeya S."/>
            <person name="Fitzgerald M."/>
            <person name="Haas B."/>
            <person name="Abouelleil A."/>
            <person name="Alvarado L."/>
            <person name="Arachchi H.M."/>
            <person name="Berlin A."/>
            <person name="Brown A."/>
            <person name="Chapman S.B."/>
            <person name="Chen Z."/>
            <person name="Dunbar C."/>
            <person name="Freedman E."/>
            <person name="Gearin G."/>
            <person name="Goldberg J."/>
            <person name="Griggs A."/>
            <person name="Gujja S."/>
            <person name="Heiman D."/>
            <person name="Howarth C."/>
            <person name="Larson L."/>
            <person name="Lui A."/>
            <person name="MacDonald P.J.P."/>
            <person name="Montmayeur A."/>
            <person name="Murphy C."/>
            <person name="Neiman D."/>
            <person name="Pearson M."/>
            <person name="Priest M."/>
            <person name="Roberts A."/>
            <person name="Saif S."/>
            <person name="Shea T."/>
            <person name="Shenoy N."/>
            <person name="Sisk P."/>
            <person name="Stolte C."/>
            <person name="Sykes S."/>
            <person name="Wortman J."/>
            <person name="Nusbaum C."/>
            <person name="Birren B."/>
        </authorList>
    </citation>
    <scope>NUCLEOTIDE SEQUENCE [LARGE SCALE GENOMIC DNA]</scope>
    <source>
        <strain evidence="1">25433</strain>
    </source>
</reference>
<gene>
    <name evidence="1" type="ORF">FOTG_18894</name>
</gene>
<dbReference type="HOGENOM" id="CLU_1156436_0_0_1"/>